<feature type="domain" description="FAD/NAD(P)-binding" evidence="11">
    <location>
        <begin position="385"/>
        <end position="617"/>
    </location>
</feature>
<dbReference type="InterPro" id="IPR013785">
    <property type="entry name" value="Aldolase_TIM"/>
</dbReference>
<evidence type="ECO:0000313" key="12">
    <source>
        <dbReference type="EMBL" id="MBP2033333.1"/>
    </source>
</evidence>
<keyword evidence="7" id="KW-0560">Oxidoreductase</keyword>
<dbReference type="Gene3D" id="3.20.20.70">
    <property type="entry name" value="Aldolase class I"/>
    <property type="match status" value="1"/>
</dbReference>
<dbReference type="Proteomes" id="UP001519307">
    <property type="component" value="Unassembled WGS sequence"/>
</dbReference>
<protein>
    <submittedName>
        <fullName evidence="12">2,4-dienoyl-CoA reductase-like NADH-dependent reductase (Old Yellow Enzyme family)/thioredoxin reductase</fullName>
    </submittedName>
</protein>
<evidence type="ECO:0000256" key="4">
    <source>
        <dbReference type="ARBA" id="ARBA00022630"/>
    </source>
</evidence>
<evidence type="ECO:0000256" key="6">
    <source>
        <dbReference type="ARBA" id="ARBA00022723"/>
    </source>
</evidence>
<dbReference type="SUPFAM" id="SSF51905">
    <property type="entry name" value="FAD/NAD(P)-binding domain"/>
    <property type="match status" value="1"/>
</dbReference>
<dbReference type="PANTHER" id="PTHR42917">
    <property type="entry name" value="2,4-DIENOYL-COA REDUCTASE"/>
    <property type="match status" value="1"/>
</dbReference>
<organism evidence="12 13">
    <name type="scientific">Clostridium algifaecis</name>
    <dbReference type="NCBI Taxonomy" id="1472040"/>
    <lineage>
        <taxon>Bacteria</taxon>
        <taxon>Bacillati</taxon>
        <taxon>Bacillota</taxon>
        <taxon>Clostridia</taxon>
        <taxon>Eubacteriales</taxon>
        <taxon>Clostridiaceae</taxon>
        <taxon>Clostridium</taxon>
    </lineage>
</organism>
<dbReference type="InterPro" id="IPR023753">
    <property type="entry name" value="FAD/NAD-binding_dom"/>
</dbReference>
<dbReference type="InterPro" id="IPR001155">
    <property type="entry name" value="OxRdtase_FMN_N"/>
</dbReference>
<evidence type="ECO:0000259" key="10">
    <source>
        <dbReference type="Pfam" id="PF00724"/>
    </source>
</evidence>
<evidence type="ECO:0000313" key="13">
    <source>
        <dbReference type="Proteomes" id="UP001519307"/>
    </source>
</evidence>
<keyword evidence="8" id="KW-0408">Iron</keyword>
<keyword evidence="13" id="KW-1185">Reference proteome</keyword>
<evidence type="ECO:0000256" key="3">
    <source>
        <dbReference type="ARBA" id="ARBA00011048"/>
    </source>
</evidence>
<dbReference type="RefSeq" id="WP_209702478.1">
    <property type="nucleotide sequence ID" value="NZ_JAGGLM010000013.1"/>
</dbReference>
<evidence type="ECO:0000256" key="1">
    <source>
        <dbReference type="ARBA" id="ARBA00001917"/>
    </source>
</evidence>
<comment type="caution">
    <text evidence="12">The sequence shown here is derived from an EMBL/GenBank/DDBJ whole genome shotgun (WGS) entry which is preliminary data.</text>
</comment>
<dbReference type="PANTHER" id="PTHR42917:SF2">
    <property type="entry name" value="2,4-DIENOYL-COA REDUCTASE [(2E)-ENOYL-COA-PRODUCING]"/>
    <property type="match status" value="1"/>
</dbReference>
<evidence type="ECO:0000256" key="8">
    <source>
        <dbReference type="ARBA" id="ARBA00023004"/>
    </source>
</evidence>
<keyword evidence="6" id="KW-0479">Metal-binding</keyword>
<feature type="domain" description="NADH:flavin oxidoreductase/NADH oxidase N-terminal" evidence="10">
    <location>
        <begin position="12"/>
        <end position="341"/>
    </location>
</feature>
<comment type="similarity">
    <text evidence="3">In the N-terminal section; belongs to the NADH:flavin oxidoreductase/NADH oxidase family.</text>
</comment>
<dbReference type="Gene3D" id="3.50.50.60">
    <property type="entry name" value="FAD/NAD(P)-binding domain"/>
    <property type="match status" value="1"/>
</dbReference>
<dbReference type="PRINTS" id="PR00368">
    <property type="entry name" value="FADPNR"/>
</dbReference>
<name>A0ABS4KTE4_9CLOT</name>
<dbReference type="SUPFAM" id="SSF51395">
    <property type="entry name" value="FMN-linked oxidoreductases"/>
    <property type="match status" value="1"/>
</dbReference>
<evidence type="ECO:0000256" key="9">
    <source>
        <dbReference type="ARBA" id="ARBA00023014"/>
    </source>
</evidence>
<dbReference type="Gene3D" id="3.40.50.720">
    <property type="entry name" value="NAD(P)-binding Rossmann-like Domain"/>
    <property type="match status" value="1"/>
</dbReference>
<keyword evidence="5" id="KW-0288">FMN</keyword>
<comment type="cofactor">
    <cofactor evidence="2">
        <name>[4Fe-4S] cluster</name>
        <dbReference type="ChEBI" id="CHEBI:49883"/>
    </cofactor>
</comment>
<dbReference type="Pfam" id="PF07992">
    <property type="entry name" value="Pyr_redox_2"/>
    <property type="match status" value="1"/>
</dbReference>
<comment type="cofactor">
    <cofactor evidence="1">
        <name>FMN</name>
        <dbReference type="ChEBI" id="CHEBI:58210"/>
    </cofactor>
</comment>
<dbReference type="Pfam" id="PF00724">
    <property type="entry name" value="Oxidored_FMN"/>
    <property type="match status" value="1"/>
</dbReference>
<dbReference type="InterPro" id="IPR051793">
    <property type="entry name" value="NADH:flavin_oxidoreductase"/>
</dbReference>
<evidence type="ECO:0000256" key="2">
    <source>
        <dbReference type="ARBA" id="ARBA00001966"/>
    </source>
</evidence>
<keyword evidence="4" id="KW-0285">Flavoprotein</keyword>
<keyword evidence="9" id="KW-0411">Iron-sulfur</keyword>
<reference evidence="12 13" key="1">
    <citation type="submission" date="2021-03" db="EMBL/GenBank/DDBJ databases">
        <title>Genomic Encyclopedia of Type Strains, Phase IV (KMG-IV): sequencing the most valuable type-strain genomes for metagenomic binning, comparative biology and taxonomic classification.</title>
        <authorList>
            <person name="Goeker M."/>
        </authorList>
    </citation>
    <scope>NUCLEOTIDE SEQUENCE [LARGE SCALE GENOMIC DNA]</scope>
    <source>
        <strain evidence="12 13">DSM 28783</strain>
    </source>
</reference>
<accession>A0ABS4KTE4</accession>
<evidence type="ECO:0000256" key="5">
    <source>
        <dbReference type="ARBA" id="ARBA00022643"/>
    </source>
</evidence>
<dbReference type="CDD" id="cd02803">
    <property type="entry name" value="OYE_like_FMN_family"/>
    <property type="match status" value="1"/>
</dbReference>
<dbReference type="EMBL" id="JAGGLM010000013">
    <property type="protein sequence ID" value="MBP2033333.1"/>
    <property type="molecule type" value="Genomic_DNA"/>
</dbReference>
<gene>
    <name evidence="12" type="ORF">J2Z42_002036</name>
</gene>
<sequence length="653" mass="71234">MKYKNMLAKGRIGSLEIKNRLIMPAMSETLTDKYGQYMEDERAYYEERAKGGTGLIITSFCAVDPKGLGAPNQLGAYDISQVVGLKKISDGVHRYDGRIFLQLHHAGRAASSDVIGEQPVGPSAIPCPLDFGGTLEMPREMSNAEVKEMVNKFVFAAKIAKRANFDGVELHCAHSYLLNQFISPLSNQRTDEYGGNTENRVRIIKEIISGIKETCGQNFPVSVRLSGNDGIEGGIDIEEAVKIAILIEKYGADIINVSAGGYEATQLCIPTAGYEQGLNVYLAATIKKAVRIPVAIVGMIRDYDFADQIIEKGDADFICMGRPHIADPYIVNKLETGREKEIRQCITCLHCVESADEGRMACAINPVLGYEKDFRNFHKNGNGKNVVVIGGGPSGCEAARVLAIRGYRVVLFEKKSKLGGQVNLAAVPPNKERMYLLSDYYTYILEKLGVKIVYNTEANLENVKANNPYAVFIATGSGPVIPPIEGIKSENVLTAESILEGNVKLEGKRVAIVGSGNTGIETAEYLLHLNNTVTLVDMLPEIGMLASTSGMYALADVMKSGVETLAGHKLSSINGTSVEFINVENNGKVTKEFDYVILSLGVRKIDTLLKEMTREFKRVKAIGDAYQTGNIASAVKSGFYAGYFFEDEIDEMV</sequence>
<evidence type="ECO:0000259" key="11">
    <source>
        <dbReference type="Pfam" id="PF07992"/>
    </source>
</evidence>
<proteinExistence type="inferred from homology"/>
<dbReference type="InterPro" id="IPR036188">
    <property type="entry name" value="FAD/NAD-bd_sf"/>
</dbReference>
<dbReference type="PRINTS" id="PR00469">
    <property type="entry name" value="PNDRDTASEII"/>
</dbReference>
<evidence type="ECO:0000256" key="7">
    <source>
        <dbReference type="ARBA" id="ARBA00023002"/>
    </source>
</evidence>